<dbReference type="CDD" id="cd07382">
    <property type="entry name" value="MPP_DR1281"/>
    <property type="match status" value="1"/>
</dbReference>
<evidence type="ECO:0000256" key="1">
    <source>
        <dbReference type="ARBA" id="ARBA00001965"/>
    </source>
</evidence>
<dbReference type="PANTHER" id="PTHR36303">
    <property type="entry name" value="2',3'-CYCLIC-NUCLEOTIDE 2'-PHOSPHODIESTERASE"/>
    <property type="match status" value="1"/>
</dbReference>
<evidence type="ECO:0000313" key="8">
    <source>
        <dbReference type="EMBL" id="KNZ71159.1"/>
    </source>
</evidence>
<name>A0A0L6W7T2_9FIRM</name>
<organism evidence="8 9">
    <name type="scientific">Thermincola ferriacetica</name>
    <dbReference type="NCBI Taxonomy" id="281456"/>
    <lineage>
        <taxon>Bacteria</taxon>
        <taxon>Bacillati</taxon>
        <taxon>Bacillota</taxon>
        <taxon>Clostridia</taxon>
        <taxon>Eubacteriales</taxon>
        <taxon>Thermincolaceae</taxon>
        <taxon>Thermincola</taxon>
    </lineage>
</organism>
<protein>
    <submittedName>
        <fullName evidence="8">Metallophosphoesterase</fullName>
    </submittedName>
</protein>
<dbReference type="Proteomes" id="UP000037175">
    <property type="component" value="Unassembled WGS sequence"/>
</dbReference>
<dbReference type="SUPFAM" id="SSF56300">
    <property type="entry name" value="Metallo-dependent phosphatases"/>
    <property type="match status" value="1"/>
</dbReference>
<evidence type="ECO:0000256" key="5">
    <source>
        <dbReference type="ARBA" id="ARBA00061401"/>
    </source>
</evidence>
<dbReference type="AlphaFoldDB" id="A0A0L6W7T2"/>
<proteinExistence type="inferred from homology"/>
<evidence type="ECO:0000256" key="3">
    <source>
        <dbReference type="ARBA" id="ARBA00022801"/>
    </source>
</evidence>
<dbReference type="GO" id="GO:0046872">
    <property type="term" value="F:metal ion binding"/>
    <property type="evidence" value="ECO:0007669"/>
    <property type="project" value="UniProtKB-KW"/>
</dbReference>
<dbReference type="Gene3D" id="3.60.21.10">
    <property type="match status" value="1"/>
</dbReference>
<feature type="binding site" evidence="7">
    <location>
        <position position="177"/>
    </location>
    <ligand>
        <name>Fe cation</name>
        <dbReference type="ChEBI" id="CHEBI:24875"/>
        <label>1</label>
    </ligand>
</feature>
<comment type="caution">
    <text evidence="8">The sequence shown here is derived from an EMBL/GenBank/DDBJ whole genome shotgun (WGS) entry which is preliminary data.</text>
</comment>
<feature type="binding site" evidence="7">
    <location>
        <position position="150"/>
    </location>
    <ligand>
        <name>Fe cation</name>
        <dbReference type="ChEBI" id="CHEBI:24875"/>
        <label>2</label>
    </ligand>
</feature>
<keyword evidence="3" id="KW-0378">Hydrolase</keyword>
<feature type="active site" description="Proton donor" evidence="6">
    <location>
        <position position="68"/>
    </location>
</feature>
<feature type="binding site" evidence="7">
    <location>
        <position position="39"/>
    </location>
    <ligand>
        <name>Fe cation</name>
        <dbReference type="ChEBI" id="CHEBI:24875"/>
        <label>1</label>
    </ligand>
</feature>
<feature type="binding site" evidence="7">
    <location>
        <position position="8"/>
    </location>
    <ligand>
        <name>Fe cation</name>
        <dbReference type="ChEBI" id="CHEBI:24875"/>
        <label>1</label>
    </ligand>
</feature>
<dbReference type="Pfam" id="PF13277">
    <property type="entry name" value="YmdB"/>
    <property type="match status" value="1"/>
</dbReference>
<dbReference type="RefSeq" id="WP_052216515.1">
    <property type="nucleotide sequence ID" value="NZ_LGTE01000001.1"/>
</dbReference>
<keyword evidence="2 7" id="KW-0479">Metal-binding</keyword>
<dbReference type="PIRSF" id="PIRSF004789">
    <property type="entry name" value="DR1281"/>
    <property type="match status" value="1"/>
</dbReference>
<gene>
    <name evidence="8" type="ORF">Tfer_0237</name>
</gene>
<dbReference type="GO" id="GO:0004113">
    <property type="term" value="F:2',3'-cyclic-nucleotide 3'-phosphodiesterase activity"/>
    <property type="evidence" value="ECO:0007669"/>
    <property type="project" value="TreeGrafter"/>
</dbReference>
<dbReference type="EMBL" id="LGTE01000001">
    <property type="protein sequence ID" value="KNZ71159.1"/>
    <property type="molecule type" value="Genomic_DNA"/>
</dbReference>
<comment type="similarity">
    <text evidence="5">Belongs to the YmdB-like family.</text>
</comment>
<dbReference type="FunFam" id="3.60.21.10:FF:000016">
    <property type="entry name" value="Putative metallophosphoesterase"/>
    <property type="match status" value="1"/>
</dbReference>
<evidence type="ECO:0000256" key="7">
    <source>
        <dbReference type="PIRSR" id="PIRSR004789-51"/>
    </source>
</evidence>
<dbReference type="InterPro" id="IPR005235">
    <property type="entry name" value="YmdB-like"/>
</dbReference>
<reference evidence="9" key="1">
    <citation type="submission" date="2015-07" db="EMBL/GenBank/DDBJ databases">
        <title>Complete Genome of Thermincola ferriacetica strain Z-0001T.</title>
        <authorList>
            <person name="Lusk B."/>
            <person name="Badalamenti J.P."/>
            <person name="Parameswaran P."/>
            <person name="Bond D.R."/>
            <person name="Torres C.I."/>
        </authorList>
    </citation>
    <scope>NUCLEOTIDE SEQUENCE [LARGE SCALE GENOMIC DNA]</scope>
    <source>
        <strain evidence="9">Z-0001</strain>
    </source>
</reference>
<evidence type="ECO:0000313" key="9">
    <source>
        <dbReference type="Proteomes" id="UP000037175"/>
    </source>
</evidence>
<feature type="binding site" evidence="7">
    <location>
        <position position="175"/>
    </location>
    <ligand>
        <name>Fe cation</name>
        <dbReference type="ChEBI" id="CHEBI:24875"/>
        <label>2</label>
    </ligand>
</feature>
<feature type="binding site" evidence="7">
    <location>
        <position position="67"/>
    </location>
    <ligand>
        <name>Fe cation</name>
        <dbReference type="ChEBI" id="CHEBI:24875"/>
        <label>2</label>
    </ligand>
</feature>
<dbReference type="InterPro" id="IPR029052">
    <property type="entry name" value="Metallo-depent_PP-like"/>
</dbReference>
<dbReference type="PANTHER" id="PTHR36303:SF1">
    <property type="entry name" value="2',3'-CYCLIC-NUCLEOTIDE 2'-PHOSPHODIESTERASE"/>
    <property type="match status" value="1"/>
</dbReference>
<evidence type="ECO:0000256" key="2">
    <source>
        <dbReference type="ARBA" id="ARBA00022723"/>
    </source>
</evidence>
<dbReference type="NCBIfam" id="TIGR00282">
    <property type="entry name" value="TIGR00282 family metallophosphoesterase"/>
    <property type="match status" value="1"/>
</dbReference>
<feature type="binding site" evidence="7">
    <location>
        <position position="39"/>
    </location>
    <ligand>
        <name>Fe cation</name>
        <dbReference type="ChEBI" id="CHEBI:24875"/>
        <label>2</label>
    </ligand>
</feature>
<accession>A0A0L6W7T2</accession>
<sequence>MRLLMIGDIVGRPGRKAVKETLPGLKKELQVDVVVANGENAAGGTGITQDVANELFNAGIDILTMGNHVWDKKDVFTFIDKEKRIVRPANYPEGTPGLGYTVCEIQNTKIIIINISGLVFMPNLRCPFRTVAEILEEAQDITPNIFVDFHAEATSEKIALAWYLNGRVTAVCGTHTHVQTADETILPDGTAYITDIGMTGPKNSVLGVKTDLVLQKFLTQMPVRFEVADGPYQFNAVIIEFDELSGKARNIERIFNIEG</sequence>
<keyword evidence="4" id="KW-0408">Iron</keyword>
<evidence type="ECO:0000256" key="4">
    <source>
        <dbReference type="ARBA" id="ARBA00023004"/>
    </source>
</evidence>
<comment type="cofactor">
    <cofactor evidence="1">
        <name>Fe(3+)</name>
        <dbReference type="ChEBI" id="CHEBI:29034"/>
    </cofactor>
</comment>
<evidence type="ECO:0000256" key="6">
    <source>
        <dbReference type="PIRSR" id="PIRSR004789-50"/>
    </source>
</evidence>
<feature type="binding site" evidence="7">
    <location>
        <position position="40"/>
    </location>
    <ligand>
        <name>Fe cation</name>
        <dbReference type="ChEBI" id="CHEBI:24875"/>
        <label>1</label>
    </ligand>
</feature>
<keyword evidence="9" id="KW-1185">Reference proteome</keyword>
<dbReference type="PATRIC" id="fig|281456.6.peg.247"/>